<dbReference type="AlphaFoldDB" id="A0A3N4R9U0"/>
<comment type="caution">
    <text evidence="2">The sequence shown here is derived from an EMBL/GenBank/DDBJ whole genome shotgun (WGS) entry which is preliminary data.</text>
</comment>
<dbReference type="EMBL" id="RKQG01000004">
    <property type="protein sequence ID" value="RPE27239.1"/>
    <property type="molecule type" value="Genomic_DNA"/>
</dbReference>
<protein>
    <submittedName>
        <fullName evidence="2">Uncharacterized protein</fullName>
    </submittedName>
</protein>
<evidence type="ECO:0000313" key="1">
    <source>
        <dbReference type="EMBL" id="RPE27239.1"/>
    </source>
</evidence>
<evidence type="ECO:0000313" key="2">
    <source>
        <dbReference type="EMBL" id="RPE27371.1"/>
    </source>
</evidence>
<reference evidence="2 3" key="1">
    <citation type="submission" date="2018-11" db="EMBL/GenBank/DDBJ databases">
        <title>Sequencing the genomes of 1000 actinobacteria strains.</title>
        <authorList>
            <person name="Klenk H.-P."/>
        </authorList>
    </citation>
    <scope>NUCLEOTIDE SEQUENCE [LARGE SCALE GENOMIC DNA]</scope>
    <source>
        <strain evidence="2 3">DSM 44781</strain>
    </source>
</reference>
<evidence type="ECO:0000313" key="3">
    <source>
        <dbReference type="Proteomes" id="UP000266906"/>
    </source>
</evidence>
<dbReference type="Proteomes" id="UP000266906">
    <property type="component" value="Unassembled WGS sequence"/>
</dbReference>
<dbReference type="RefSeq" id="WP_123821597.1">
    <property type="nucleotide sequence ID" value="NZ_RKQG01000004.1"/>
</dbReference>
<sequence>MHEVDAQLMGAARALVPDLPATTVWTMQPEDFPKAVLFTSANADEDTRRSAHPHAKNVFNRIEETDLLLALPHGYPIPLERLTRAQQRRARFLAPCAVHIDTQAGTATRLAVRPATVHLALVEGNLTRHTISEASAYAPFCTRAVLAPRPPRDPGLLAEADFYGIGVAIGSGTGHEVLVPPKPWTRHRHSPAGWAFEEAAYLATTLIPKDA</sequence>
<dbReference type="EMBL" id="RKQG01000004">
    <property type="protein sequence ID" value="RPE27371.1"/>
    <property type="molecule type" value="Genomic_DNA"/>
</dbReference>
<name>A0A3N4R9U0_9ACTN</name>
<accession>A0A3N4R9U0</accession>
<proteinExistence type="predicted"/>
<keyword evidence="3" id="KW-1185">Reference proteome</keyword>
<organism evidence="2 3">
    <name type="scientific">Kitasatospora cineracea</name>
    <dbReference type="NCBI Taxonomy" id="88074"/>
    <lineage>
        <taxon>Bacteria</taxon>
        <taxon>Bacillati</taxon>
        <taxon>Actinomycetota</taxon>
        <taxon>Actinomycetes</taxon>
        <taxon>Kitasatosporales</taxon>
        <taxon>Streptomycetaceae</taxon>
        <taxon>Kitasatospora</taxon>
    </lineage>
</organism>
<gene>
    <name evidence="1" type="ORF">EDD38_7383</name>
    <name evidence="2" type="ORF">EDD38_7516</name>
</gene>